<evidence type="ECO:0000256" key="1">
    <source>
        <dbReference type="SAM" id="Coils"/>
    </source>
</evidence>
<reference evidence="3 4" key="1">
    <citation type="submission" date="2020-08" db="EMBL/GenBank/DDBJ databases">
        <title>Genomic Encyclopedia of Type Strains, Phase III (KMG-III): the genomes of soil and plant-associated and newly described type strains.</title>
        <authorList>
            <person name="Whitman W."/>
        </authorList>
    </citation>
    <scope>NUCLEOTIDE SEQUENCE [LARGE SCALE GENOMIC DNA]</scope>
    <source>
        <strain evidence="3 4">CECT 7282</strain>
    </source>
</reference>
<protein>
    <submittedName>
        <fullName evidence="3">Glutamate synthase domain-containing protein 3</fullName>
    </submittedName>
</protein>
<feature type="coiled-coil region" evidence="1">
    <location>
        <begin position="42"/>
        <end position="69"/>
    </location>
</feature>
<feature type="chain" id="PRO_5032996197" evidence="2">
    <location>
        <begin position="23"/>
        <end position="73"/>
    </location>
</feature>
<dbReference type="Proteomes" id="UP000547614">
    <property type="component" value="Unassembled WGS sequence"/>
</dbReference>
<accession>A0A839VAG2</accession>
<evidence type="ECO:0000313" key="4">
    <source>
        <dbReference type="Proteomes" id="UP000547614"/>
    </source>
</evidence>
<sequence length="73" mass="8109">MKLTTLAATSLALLMMGGAAYAMDSEAIEKHMEEISERSVKTAEESSEVEALEQEVQELKELIRMMMDEQPSS</sequence>
<comment type="caution">
    <text evidence="3">The sequence shown here is derived from an EMBL/GenBank/DDBJ whole genome shotgun (WGS) entry which is preliminary data.</text>
</comment>
<dbReference type="EMBL" id="JACHXP010000009">
    <property type="protein sequence ID" value="MBB3190945.1"/>
    <property type="molecule type" value="Genomic_DNA"/>
</dbReference>
<keyword evidence="2" id="KW-0732">Signal</keyword>
<dbReference type="AlphaFoldDB" id="A0A839VAG2"/>
<feature type="signal peptide" evidence="2">
    <location>
        <begin position="1"/>
        <end position="22"/>
    </location>
</feature>
<proteinExistence type="predicted"/>
<evidence type="ECO:0000256" key="2">
    <source>
        <dbReference type="SAM" id="SignalP"/>
    </source>
</evidence>
<gene>
    <name evidence="3" type="ORF">FHR94_002186</name>
</gene>
<keyword evidence="1" id="KW-0175">Coiled coil</keyword>
<dbReference type="RefSeq" id="WP_183325735.1">
    <property type="nucleotide sequence ID" value="NZ_JACHXP010000009.1"/>
</dbReference>
<name>A0A839VAG2_9GAMM</name>
<organism evidence="3 4">
    <name type="scientific">Halomonas cerina</name>
    <dbReference type="NCBI Taxonomy" id="447424"/>
    <lineage>
        <taxon>Bacteria</taxon>
        <taxon>Pseudomonadati</taxon>
        <taxon>Pseudomonadota</taxon>
        <taxon>Gammaproteobacteria</taxon>
        <taxon>Oceanospirillales</taxon>
        <taxon>Halomonadaceae</taxon>
        <taxon>Halomonas</taxon>
    </lineage>
</organism>
<evidence type="ECO:0000313" key="3">
    <source>
        <dbReference type="EMBL" id="MBB3190945.1"/>
    </source>
</evidence>
<keyword evidence="4" id="KW-1185">Reference proteome</keyword>